<dbReference type="AlphaFoldDB" id="A0ABD0L7J9"/>
<dbReference type="CDD" id="cd00068">
    <property type="entry name" value="GGL"/>
    <property type="match status" value="1"/>
</dbReference>
<keyword evidence="3" id="KW-1003">Cell membrane</keyword>
<protein>
    <recommendedName>
        <fullName evidence="6">G protein gamma domain-containing protein</fullName>
    </recommendedName>
</protein>
<evidence type="ECO:0000256" key="5">
    <source>
        <dbReference type="ARBA" id="ARBA00023224"/>
    </source>
</evidence>
<dbReference type="SUPFAM" id="SSF48670">
    <property type="entry name" value="Transducin (heterotrimeric G protein), gamma chain"/>
    <property type="match status" value="1"/>
</dbReference>
<dbReference type="InterPro" id="IPR001770">
    <property type="entry name" value="G-protein_gamma"/>
</dbReference>
<dbReference type="Pfam" id="PF00631">
    <property type="entry name" value="G-gamma"/>
    <property type="match status" value="1"/>
</dbReference>
<dbReference type="SMART" id="SM01224">
    <property type="entry name" value="G_gamma"/>
    <property type="match status" value="1"/>
</dbReference>
<dbReference type="Proteomes" id="UP001519460">
    <property type="component" value="Unassembled WGS sequence"/>
</dbReference>
<evidence type="ECO:0000259" key="6">
    <source>
        <dbReference type="PROSITE" id="PS50058"/>
    </source>
</evidence>
<proteinExistence type="inferred from homology"/>
<dbReference type="GO" id="GO:0005886">
    <property type="term" value="C:plasma membrane"/>
    <property type="evidence" value="ECO:0007669"/>
    <property type="project" value="UniProtKB-SubCell"/>
</dbReference>
<dbReference type="GO" id="GO:0007165">
    <property type="term" value="P:signal transduction"/>
    <property type="evidence" value="ECO:0007669"/>
    <property type="project" value="UniProtKB-KW"/>
</dbReference>
<organism evidence="7 8">
    <name type="scientific">Batillaria attramentaria</name>
    <dbReference type="NCBI Taxonomy" id="370345"/>
    <lineage>
        <taxon>Eukaryota</taxon>
        <taxon>Metazoa</taxon>
        <taxon>Spiralia</taxon>
        <taxon>Lophotrochozoa</taxon>
        <taxon>Mollusca</taxon>
        <taxon>Gastropoda</taxon>
        <taxon>Caenogastropoda</taxon>
        <taxon>Sorbeoconcha</taxon>
        <taxon>Cerithioidea</taxon>
        <taxon>Batillariidae</taxon>
        <taxon>Batillaria</taxon>
    </lineage>
</organism>
<dbReference type="PANTHER" id="PTHR13809">
    <property type="entry name" value="GUANINE NUCLEOTIDE-BINDING PROTEIN GAMMA SUBUNIT"/>
    <property type="match status" value="1"/>
</dbReference>
<keyword evidence="5" id="KW-0807">Transducer</keyword>
<reference evidence="7 8" key="1">
    <citation type="journal article" date="2023" name="Sci. Data">
        <title>Genome assembly of the Korean intertidal mud-creeper Batillaria attramentaria.</title>
        <authorList>
            <person name="Patra A.K."/>
            <person name="Ho P.T."/>
            <person name="Jun S."/>
            <person name="Lee S.J."/>
            <person name="Kim Y."/>
            <person name="Won Y.J."/>
        </authorList>
    </citation>
    <scope>NUCLEOTIDE SEQUENCE [LARGE SCALE GENOMIC DNA]</scope>
    <source>
        <strain evidence="7">Wonlab-2016</strain>
    </source>
</reference>
<evidence type="ECO:0000313" key="7">
    <source>
        <dbReference type="EMBL" id="KAK7495115.1"/>
    </source>
</evidence>
<keyword evidence="4" id="KW-0472">Membrane</keyword>
<dbReference type="EMBL" id="JACVVK020000078">
    <property type="protein sequence ID" value="KAK7495115.1"/>
    <property type="molecule type" value="Genomic_DNA"/>
</dbReference>
<evidence type="ECO:0000256" key="3">
    <source>
        <dbReference type="ARBA" id="ARBA00022475"/>
    </source>
</evidence>
<dbReference type="SMART" id="SM00224">
    <property type="entry name" value="GGL"/>
    <property type="match status" value="1"/>
</dbReference>
<dbReference type="Gene3D" id="4.10.260.10">
    <property type="entry name" value="Transducin (heterotrimeric G protein), gamma chain"/>
    <property type="match status" value="1"/>
</dbReference>
<comment type="similarity">
    <text evidence="2">Belongs to the G protein gamma family.</text>
</comment>
<gene>
    <name evidence="7" type="ORF">BaRGS_00013755</name>
</gene>
<dbReference type="InterPro" id="IPR036284">
    <property type="entry name" value="GGL_sf"/>
</dbReference>
<keyword evidence="8" id="KW-1185">Reference proteome</keyword>
<name>A0ABD0L7J9_9CAEN</name>
<dbReference type="InterPro" id="IPR015898">
    <property type="entry name" value="G-protein_gamma-like_dom"/>
</dbReference>
<sequence>MPVYSRDSDTARKLSAEVERLRIHASQRRMRMSESLREMINYCNTNMQYDPLITPYKENPFRVKKGCQIL</sequence>
<evidence type="ECO:0000256" key="1">
    <source>
        <dbReference type="ARBA" id="ARBA00004236"/>
    </source>
</evidence>
<evidence type="ECO:0000256" key="4">
    <source>
        <dbReference type="ARBA" id="ARBA00023136"/>
    </source>
</evidence>
<comment type="caution">
    <text evidence="7">The sequence shown here is derived from an EMBL/GenBank/DDBJ whole genome shotgun (WGS) entry which is preliminary data.</text>
</comment>
<comment type="subcellular location">
    <subcellularLocation>
        <location evidence="1">Cell membrane</location>
    </subcellularLocation>
</comment>
<accession>A0ABD0L7J9</accession>
<feature type="domain" description="G protein gamma" evidence="6">
    <location>
        <begin position="7"/>
        <end position="70"/>
    </location>
</feature>
<evidence type="ECO:0000313" key="8">
    <source>
        <dbReference type="Proteomes" id="UP001519460"/>
    </source>
</evidence>
<evidence type="ECO:0000256" key="2">
    <source>
        <dbReference type="ARBA" id="ARBA00007431"/>
    </source>
</evidence>
<dbReference type="PROSITE" id="PS50058">
    <property type="entry name" value="G_PROTEIN_GAMMA"/>
    <property type="match status" value="1"/>
</dbReference>